<accession>A0A6N6JE48</accession>
<name>A0A6N6JE48_9RHOB</name>
<reference evidence="2 3" key="1">
    <citation type="submission" date="2019-12" db="EMBL/GenBank/DDBJ databases">
        <title>Litoreibacter badius sp. nov., a novel bacteriochlorophyll a-containing bacterium in the genus Litoreibacter.</title>
        <authorList>
            <person name="Kanamuro M."/>
            <person name="Takabe Y."/>
            <person name="Mori K."/>
            <person name="Takaichi S."/>
            <person name="Hanada S."/>
        </authorList>
    </citation>
    <scope>NUCLEOTIDE SEQUENCE [LARGE SCALE GENOMIC DNA]</scope>
    <source>
        <strain evidence="2 3">K6</strain>
    </source>
</reference>
<dbReference type="EMBL" id="BLJE01000001">
    <property type="protein sequence ID" value="GFE63482.1"/>
    <property type="molecule type" value="Genomic_DNA"/>
</dbReference>
<sequence>MITFLSLVLCTAASSAMAVTTLPFELKITRTYEDPYAWNPKTFTSPDDDPLIGLSTTGTVTFDESLASSSYRLNATNRYVWLSDSRDVQCDCFDDTIQDPNFAIQIDDPMGIFFVDTSRFPDGSGDGLLFEVGRDDDTGEIIPGTFSPNLLGIMATSRDLGLGSDLERVGVLITTSTSLQDDGGLFVEMGVEYPFEYIHDPDAYEPDISPVPVPAGFPLLLLGLGALGVLKRRDL</sequence>
<gene>
    <name evidence="2" type="ORF">KIN_05560</name>
</gene>
<evidence type="ECO:0008006" key="4">
    <source>
        <dbReference type="Google" id="ProtNLM"/>
    </source>
</evidence>
<evidence type="ECO:0000256" key="1">
    <source>
        <dbReference type="SAM" id="SignalP"/>
    </source>
</evidence>
<protein>
    <recommendedName>
        <fullName evidence="4">VPLPA-CTERM protein sorting domain-containing protein</fullName>
    </recommendedName>
</protein>
<comment type="caution">
    <text evidence="2">The sequence shown here is derived from an EMBL/GenBank/DDBJ whole genome shotgun (WGS) entry which is preliminary data.</text>
</comment>
<feature type="signal peptide" evidence="1">
    <location>
        <begin position="1"/>
        <end position="18"/>
    </location>
</feature>
<evidence type="ECO:0000313" key="2">
    <source>
        <dbReference type="EMBL" id="GFE63482.1"/>
    </source>
</evidence>
<dbReference type="Proteomes" id="UP000436822">
    <property type="component" value="Unassembled WGS sequence"/>
</dbReference>
<dbReference type="NCBIfam" id="TIGR03370">
    <property type="entry name" value="VPLPA-CTERM"/>
    <property type="match status" value="1"/>
</dbReference>
<dbReference type="InterPro" id="IPR022472">
    <property type="entry name" value="VPLPA-CTERM"/>
</dbReference>
<dbReference type="RefSeq" id="WP_373281645.1">
    <property type="nucleotide sequence ID" value="NZ_BLJE01000001.1"/>
</dbReference>
<keyword evidence="3" id="KW-1185">Reference proteome</keyword>
<evidence type="ECO:0000313" key="3">
    <source>
        <dbReference type="Proteomes" id="UP000436822"/>
    </source>
</evidence>
<dbReference type="AlphaFoldDB" id="A0A6N6JE48"/>
<feature type="chain" id="PRO_5027113184" description="VPLPA-CTERM protein sorting domain-containing protein" evidence="1">
    <location>
        <begin position="19"/>
        <end position="235"/>
    </location>
</feature>
<keyword evidence="1" id="KW-0732">Signal</keyword>
<proteinExistence type="predicted"/>
<organism evidence="2 3">
    <name type="scientific">Litoreibacter roseus</name>
    <dbReference type="NCBI Taxonomy" id="2601869"/>
    <lineage>
        <taxon>Bacteria</taxon>
        <taxon>Pseudomonadati</taxon>
        <taxon>Pseudomonadota</taxon>
        <taxon>Alphaproteobacteria</taxon>
        <taxon>Rhodobacterales</taxon>
        <taxon>Roseobacteraceae</taxon>
        <taxon>Litoreibacter</taxon>
    </lineage>
</organism>